<protein>
    <submittedName>
        <fullName evidence="2">MBL fold metallo-hydrolase</fullName>
    </submittedName>
</protein>
<dbReference type="Gene3D" id="3.60.15.10">
    <property type="entry name" value="Ribonuclease Z/Hydroxyacylglutathione hydrolase-like"/>
    <property type="match status" value="1"/>
</dbReference>
<dbReference type="Pfam" id="PF00753">
    <property type="entry name" value="Lactamase_B"/>
    <property type="match status" value="1"/>
</dbReference>
<dbReference type="InterPro" id="IPR048933">
    <property type="entry name" value="B_lactamase-like_C"/>
</dbReference>
<organism evidence="2 3">
    <name type="scientific">Roseomonas marmotae</name>
    <dbReference type="NCBI Taxonomy" id="2768161"/>
    <lineage>
        <taxon>Bacteria</taxon>
        <taxon>Pseudomonadati</taxon>
        <taxon>Pseudomonadota</taxon>
        <taxon>Alphaproteobacteria</taxon>
        <taxon>Acetobacterales</taxon>
        <taxon>Roseomonadaceae</taxon>
        <taxon>Roseomonas</taxon>
    </lineage>
</organism>
<dbReference type="InterPro" id="IPR036866">
    <property type="entry name" value="RibonucZ/Hydroxyglut_hydro"/>
</dbReference>
<dbReference type="SUPFAM" id="SSF56281">
    <property type="entry name" value="Metallo-hydrolase/oxidoreductase"/>
    <property type="match status" value="1"/>
</dbReference>
<sequence>MQQPEPGETTQILPGLHWVRVPLPFPPGHVNCWLLRDGEGWLLIDAGAQVKGAVQDWQRIFAEALDGRPITRVLVTHFHYDHVGLAGWMCDHWQAPLLMSRTEYLMTRMLLAEDSETLGKQQRELGRQAGAPESYFRHLAGRRPLYRTEVTPVPPQHQRLAAGDTLVVDGRPWQVRIGQGHAPEMICLHSPDLDVLIGADQILPRISPYIGVVSWEPDGDPLEEFLRSLATFRDLPAETLVLPSHGAPFTGLHDRIAALEAHHAERLDTLTRALTEPMTIYEASRVLFPRVTEDSQTGFVIGEGLAHLTRLVKSGILLREASADGLPRYRRTPEALLPANPA</sequence>
<proteinExistence type="predicted"/>
<dbReference type="InterPro" id="IPR001279">
    <property type="entry name" value="Metallo-B-lactamas"/>
</dbReference>
<dbReference type="Proteomes" id="UP001518990">
    <property type="component" value="Unassembled WGS sequence"/>
</dbReference>
<evidence type="ECO:0000259" key="1">
    <source>
        <dbReference type="SMART" id="SM00849"/>
    </source>
</evidence>
<reference evidence="2 3" key="1">
    <citation type="submission" date="2020-09" db="EMBL/GenBank/DDBJ databases">
        <title>Roseomonas.</title>
        <authorList>
            <person name="Zhu W."/>
        </authorList>
    </citation>
    <scope>NUCLEOTIDE SEQUENCE [LARGE SCALE GENOMIC DNA]</scope>
    <source>
        <strain evidence="2 3">1311</strain>
    </source>
</reference>
<dbReference type="PANTHER" id="PTHR23131">
    <property type="entry name" value="ENDORIBONUCLEASE LACTB2"/>
    <property type="match status" value="1"/>
</dbReference>
<evidence type="ECO:0000313" key="2">
    <source>
        <dbReference type="EMBL" id="MBO1073451.1"/>
    </source>
</evidence>
<feature type="domain" description="Metallo-beta-lactamase" evidence="1">
    <location>
        <begin position="29"/>
        <end position="245"/>
    </location>
</feature>
<keyword evidence="3" id="KW-1185">Reference proteome</keyword>
<dbReference type="Pfam" id="PF21221">
    <property type="entry name" value="B_lactamase-like_C"/>
    <property type="match status" value="1"/>
</dbReference>
<gene>
    <name evidence="2" type="ORF">IAI60_02375</name>
</gene>
<dbReference type="Gene3D" id="1.10.10.10">
    <property type="entry name" value="Winged helix-like DNA-binding domain superfamily/Winged helix DNA-binding domain"/>
    <property type="match status" value="1"/>
</dbReference>
<dbReference type="InterPro" id="IPR036388">
    <property type="entry name" value="WH-like_DNA-bd_sf"/>
</dbReference>
<dbReference type="EMBL" id="JACTNF010000002">
    <property type="protein sequence ID" value="MBO1073451.1"/>
    <property type="molecule type" value="Genomic_DNA"/>
</dbReference>
<dbReference type="RefSeq" id="WP_207445073.1">
    <property type="nucleotide sequence ID" value="NZ_CP061091.1"/>
</dbReference>
<accession>A0ABS3K7K6</accession>
<evidence type="ECO:0000313" key="3">
    <source>
        <dbReference type="Proteomes" id="UP001518990"/>
    </source>
</evidence>
<dbReference type="PANTHER" id="PTHR23131:SF4">
    <property type="entry name" value="METALLO-BETA-LACTAMASE SUPERFAMILY POTEIN"/>
    <property type="match status" value="1"/>
</dbReference>
<name>A0ABS3K7K6_9PROT</name>
<comment type="caution">
    <text evidence="2">The sequence shown here is derived from an EMBL/GenBank/DDBJ whole genome shotgun (WGS) entry which is preliminary data.</text>
</comment>
<dbReference type="InterPro" id="IPR050662">
    <property type="entry name" value="Sec-metab_biosynth-thioest"/>
</dbReference>
<dbReference type="SMART" id="SM00849">
    <property type="entry name" value="Lactamase_B"/>
    <property type="match status" value="1"/>
</dbReference>